<feature type="transmembrane region" description="Helical" evidence="5">
    <location>
        <begin position="77"/>
        <end position="98"/>
    </location>
</feature>
<dbReference type="OrthoDB" id="9775207at2"/>
<dbReference type="InterPro" id="IPR000595">
    <property type="entry name" value="cNMP-bd_dom"/>
</dbReference>
<dbReference type="PANTHER" id="PTHR30566">
    <property type="entry name" value="YNAI-RELATED MECHANOSENSITIVE ION CHANNEL"/>
    <property type="match status" value="1"/>
</dbReference>
<dbReference type="Gene3D" id="1.10.287.1260">
    <property type="match status" value="1"/>
</dbReference>
<dbReference type="PROSITE" id="PS50042">
    <property type="entry name" value="CNMP_BINDING_3"/>
    <property type="match status" value="1"/>
</dbReference>
<dbReference type="CDD" id="cd00038">
    <property type="entry name" value="CAP_ED"/>
    <property type="match status" value="1"/>
</dbReference>
<reference evidence="7 8" key="1">
    <citation type="submission" date="2019-06" db="EMBL/GenBank/DDBJ databases">
        <authorList>
            <person name="Li F."/>
        </authorList>
    </citation>
    <scope>NUCLEOTIDE SEQUENCE [LARGE SCALE GENOMIC DNA]</scope>
    <source>
        <strain evidence="7 8">10F1D-1</strain>
    </source>
</reference>
<dbReference type="PANTHER" id="PTHR30566:SF25">
    <property type="entry name" value="INNER MEMBRANE PROTEIN"/>
    <property type="match status" value="1"/>
</dbReference>
<name>A0A506XPB1_9MICO</name>
<feature type="domain" description="Cyclic nucleotide-binding" evidence="6">
    <location>
        <begin position="339"/>
        <end position="420"/>
    </location>
</feature>
<evidence type="ECO:0000256" key="4">
    <source>
        <dbReference type="ARBA" id="ARBA00023136"/>
    </source>
</evidence>
<dbReference type="InterPro" id="IPR010920">
    <property type="entry name" value="LSM_dom_sf"/>
</dbReference>
<dbReference type="SUPFAM" id="SSF50182">
    <property type="entry name" value="Sm-like ribonucleoproteins"/>
    <property type="match status" value="1"/>
</dbReference>
<dbReference type="Pfam" id="PF00027">
    <property type="entry name" value="cNMP_binding"/>
    <property type="match status" value="1"/>
</dbReference>
<organism evidence="7 8">
    <name type="scientific">Schumannella soli</name>
    <dbReference type="NCBI Taxonomy" id="2590779"/>
    <lineage>
        <taxon>Bacteria</taxon>
        <taxon>Bacillati</taxon>
        <taxon>Actinomycetota</taxon>
        <taxon>Actinomycetes</taxon>
        <taxon>Micrococcales</taxon>
        <taxon>Microbacteriaceae</taxon>
        <taxon>Schumannella</taxon>
    </lineage>
</organism>
<dbReference type="InterPro" id="IPR018490">
    <property type="entry name" value="cNMP-bd_dom_sf"/>
</dbReference>
<keyword evidence="3 5" id="KW-1133">Transmembrane helix</keyword>
<dbReference type="GO" id="GO:0055085">
    <property type="term" value="P:transmembrane transport"/>
    <property type="evidence" value="ECO:0007669"/>
    <property type="project" value="InterPro"/>
</dbReference>
<dbReference type="InterPro" id="IPR023408">
    <property type="entry name" value="MscS_beta-dom_sf"/>
</dbReference>
<sequence>MVDLLAQPWFWPSLAVVIGLPIVLLVLTELYAVMARRHPQAAKVVRLVRNFLVPLAALLILISQVQLGEKDLTWTRVAATFFGFAVLLVVLNGVNVALFTRARPESWRARMPSIFVDIFRLVLILVGLGVLFAWVWGADVGGLFTALGVSTVVIGLALQNAVGPVVSGLFLLFEQPFRLGDWLDTGGVRGRVVEVNWRAVHIDTGNGIHIVPNGTLAGASFDNLSKAPGAFVVSITLAFATDDPPHEVLDLLRRVADDLPLLAADQTPSAYPLGGAKYAVDIPVASPAIEAEATARFHTVLWYAARRANLHLDNDLTDDYNTPERRLALFTSVAASLRLTQAEAEAFADRVLLQRFGAGEKLQHAGDPSPALRVIAVGTVALTSPVDGGGDIPLGRLTRGEMVGIGALTNEINPSDATAVDDVTVLSLPIAELEQLVRRRPQLARDLGTIFDQRKASARVAIDDAAARQGRALTQLGDVTR</sequence>
<dbReference type="InterPro" id="IPR014710">
    <property type="entry name" value="RmlC-like_jellyroll"/>
</dbReference>
<proteinExistence type="predicted"/>
<keyword evidence="2 5" id="KW-0812">Transmembrane</keyword>
<feature type="transmembrane region" description="Helical" evidence="5">
    <location>
        <begin position="12"/>
        <end position="35"/>
    </location>
</feature>
<evidence type="ECO:0000256" key="2">
    <source>
        <dbReference type="ARBA" id="ARBA00022692"/>
    </source>
</evidence>
<feature type="transmembrane region" description="Helical" evidence="5">
    <location>
        <begin position="118"/>
        <end position="137"/>
    </location>
</feature>
<feature type="transmembrane region" description="Helical" evidence="5">
    <location>
        <begin position="143"/>
        <end position="173"/>
    </location>
</feature>
<gene>
    <name evidence="7" type="ORF">FJ657_12760</name>
</gene>
<dbReference type="SUPFAM" id="SSF51206">
    <property type="entry name" value="cAMP-binding domain-like"/>
    <property type="match status" value="1"/>
</dbReference>
<protein>
    <submittedName>
        <fullName evidence="7">Mechanosensitive ion channel</fullName>
    </submittedName>
</protein>
<evidence type="ECO:0000256" key="5">
    <source>
        <dbReference type="SAM" id="Phobius"/>
    </source>
</evidence>
<comment type="caution">
    <text evidence="7">The sequence shown here is derived from an EMBL/GenBank/DDBJ whole genome shotgun (WGS) entry which is preliminary data.</text>
</comment>
<keyword evidence="4 5" id="KW-0472">Membrane</keyword>
<accession>A0A506XPB1</accession>
<evidence type="ECO:0000259" key="6">
    <source>
        <dbReference type="PROSITE" id="PS50042"/>
    </source>
</evidence>
<dbReference type="Proteomes" id="UP000316252">
    <property type="component" value="Unassembled WGS sequence"/>
</dbReference>
<dbReference type="GO" id="GO:0016020">
    <property type="term" value="C:membrane"/>
    <property type="evidence" value="ECO:0007669"/>
    <property type="project" value="UniProtKB-SubCell"/>
</dbReference>
<comment type="subcellular location">
    <subcellularLocation>
        <location evidence="1">Membrane</location>
    </subcellularLocation>
</comment>
<keyword evidence="8" id="KW-1185">Reference proteome</keyword>
<evidence type="ECO:0000256" key="1">
    <source>
        <dbReference type="ARBA" id="ARBA00004370"/>
    </source>
</evidence>
<evidence type="ECO:0000313" key="7">
    <source>
        <dbReference type="EMBL" id="TPW74471.1"/>
    </source>
</evidence>
<dbReference type="EMBL" id="VHQG01000004">
    <property type="protein sequence ID" value="TPW74471.1"/>
    <property type="molecule type" value="Genomic_DNA"/>
</dbReference>
<dbReference type="Gene3D" id="2.30.30.60">
    <property type="match status" value="1"/>
</dbReference>
<dbReference type="Gene3D" id="2.60.120.10">
    <property type="entry name" value="Jelly Rolls"/>
    <property type="match status" value="1"/>
</dbReference>
<dbReference type="SMART" id="SM00100">
    <property type="entry name" value="cNMP"/>
    <property type="match status" value="1"/>
</dbReference>
<feature type="transmembrane region" description="Helical" evidence="5">
    <location>
        <begin position="47"/>
        <end position="65"/>
    </location>
</feature>
<dbReference type="RefSeq" id="WP_141164110.1">
    <property type="nucleotide sequence ID" value="NZ_VHQG01000004.1"/>
</dbReference>
<dbReference type="InterPro" id="IPR006685">
    <property type="entry name" value="MscS_channel_2nd"/>
</dbReference>
<dbReference type="Pfam" id="PF00924">
    <property type="entry name" value="MS_channel_2nd"/>
    <property type="match status" value="1"/>
</dbReference>
<evidence type="ECO:0000256" key="3">
    <source>
        <dbReference type="ARBA" id="ARBA00022989"/>
    </source>
</evidence>
<dbReference type="AlphaFoldDB" id="A0A506XPB1"/>
<evidence type="ECO:0000313" key="8">
    <source>
        <dbReference type="Proteomes" id="UP000316252"/>
    </source>
</evidence>